<accession>A0A1Z2XDY2</accession>
<dbReference type="OrthoDB" id="1093312at2"/>
<proteinExistence type="predicted"/>
<protein>
    <recommendedName>
        <fullName evidence="4">Outer membrane protein beta-barrel domain-containing protein</fullName>
    </recommendedName>
</protein>
<dbReference type="EMBL" id="CP015402">
    <property type="protein sequence ID" value="ANU62845.1"/>
    <property type="molecule type" value="Genomic_DNA"/>
</dbReference>
<keyword evidence="3" id="KW-1185">Reference proteome</keyword>
<feature type="signal peptide" evidence="1">
    <location>
        <begin position="1"/>
        <end position="20"/>
    </location>
</feature>
<gene>
    <name evidence="2" type="ORF">A4V02_03315</name>
</gene>
<dbReference type="KEGG" id="pary:A4V02_03315"/>
<keyword evidence="1" id="KW-0732">Signal</keyword>
<evidence type="ECO:0000256" key="1">
    <source>
        <dbReference type="SAM" id="SignalP"/>
    </source>
</evidence>
<accession>A0A1B1S7S5</accession>
<feature type="chain" id="PRO_5008529256" description="Outer membrane protein beta-barrel domain-containing protein" evidence="1">
    <location>
        <begin position="21"/>
        <end position="232"/>
    </location>
</feature>
<evidence type="ECO:0008006" key="4">
    <source>
        <dbReference type="Google" id="ProtNLM"/>
    </source>
</evidence>
<name>A0A1B1S7S5_9BACT</name>
<evidence type="ECO:0000313" key="2">
    <source>
        <dbReference type="EMBL" id="ANU62845.1"/>
    </source>
</evidence>
<sequence length="232" mass="25338">MKKLLLTAALTAATIAGASAQSTIFNNPDNEAYFGIRAMYNLKCPGDMKFDNVGKIGLLGKGSGVGVGLIYNVPMVANLYIEPGLTLYYNTESIKAMGSMVDTDGALFDVEHASMRKFGFRVPLMFGYHFDFTPDIKVSVFTGPELDVGFSNDQYMTVSVANQELHAAPSAYGDNAIISMHRCNCNWKFGAGLSYDHYYLGVGGGIGILNMSDIKYSTLYENYFEVSLGYNF</sequence>
<evidence type="ECO:0000313" key="3">
    <source>
        <dbReference type="Proteomes" id="UP000186351"/>
    </source>
</evidence>
<reference evidence="3" key="1">
    <citation type="submission" date="2016-04" db="EMBL/GenBank/DDBJ databases">
        <title>Complete Genome Sequences of Twelve Strains of a Stable Defined Moderately Diverse Mouse Microbiota 2 (sDMDMm2).</title>
        <authorList>
            <person name="Uchimura Y."/>
            <person name="Wyss M."/>
            <person name="Brugiroux S."/>
            <person name="Limenitakis J.P."/>
            <person name="Stecher B."/>
            <person name="McCoy K.D."/>
            <person name="Macpherson A.J."/>
        </authorList>
    </citation>
    <scope>NUCLEOTIDE SEQUENCE [LARGE SCALE GENOMIC DNA]</scope>
    <source>
        <strain evidence="3">YL27</strain>
    </source>
</reference>
<dbReference type="GeneID" id="65535873"/>
<organism evidence="2 3">
    <name type="scientific">Muribaculum intestinale</name>
    <dbReference type="NCBI Taxonomy" id="1796646"/>
    <lineage>
        <taxon>Bacteria</taxon>
        <taxon>Pseudomonadati</taxon>
        <taxon>Bacteroidota</taxon>
        <taxon>Bacteroidia</taxon>
        <taxon>Bacteroidales</taxon>
        <taxon>Muribaculaceae</taxon>
        <taxon>Muribaculum</taxon>
    </lineage>
</organism>
<dbReference type="RefSeq" id="WP_068960221.1">
    <property type="nucleotide sequence ID" value="NZ_CAJTAP010000026.1"/>
</dbReference>
<dbReference type="AlphaFoldDB" id="A0A1B1S7S5"/>
<dbReference type="Proteomes" id="UP000186351">
    <property type="component" value="Chromosome"/>
</dbReference>